<dbReference type="InterPro" id="IPR007404">
    <property type="entry name" value="YdjM-like"/>
</dbReference>
<keyword evidence="1" id="KW-0472">Membrane</keyword>
<reference evidence="2 3" key="1">
    <citation type="submission" date="2020-08" db="EMBL/GenBank/DDBJ databases">
        <title>Cohnella phylogeny.</title>
        <authorList>
            <person name="Dunlap C."/>
        </authorList>
    </citation>
    <scope>NUCLEOTIDE SEQUENCE [LARGE SCALE GENOMIC DNA]</scope>
    <source>
        <strain evidence="2 3">CBP 2801</strain>
    </source>
</reference>
<feature type="transmembrane region" description="Helical" evidence="1">
    <location>
        <begin position="93"/>
        <end position="112"/>
    </location>
</feature>
<keyword evidence="3" id="KW-1185">Reference proteome</keyword>
<keyword evidence="1" id="KW-1133">Transmembrane helix</keyword>
<name>A0A7X0SKF8_9BACL</name>
<accession>A0A7X0SKF8</accession>
<keyword evidence="1" id="KW-0812">Transmembrane</keyword>
<evidence type="ECO:0000256" key="1">
    <source>
        <dbReference type="SAM" id="Phobius"/>
    </source>
</evidence>
<dbReference type="GO" id="GO:0016787">
    <property type="term" value="F:hydrolase activity"/>
    <property type="evidence" value="ECO:0007669"/>
    <property type="project" value="UniProtKB-KW"/>
</dbReference>
<dbReference type="Proteomes" id="UP000564644">
    <property type="component" value="Unassembled WGS sequence"/>
</dbReference>
<protein>
    <submittedName>
        <fullName evidence="2">Metal-dependent hydrolase</fullName>
    </submittedName>
</protein>
<dbReference type="Pfam" id="PF04307">
    <property type="entry name" value="YdjM"/>
    <property type="match status" value="1"/>
</dbReference>
<comment type="caution">
    <text evidence="2">The sequence shown here is derived from an EMBL/GenBank/DDBJ whole genome shotgun (WGS) entry which is preliminary data.</text>
</comment>
<evidence type="ECO:0000313" key="3">
    <source>
        <dbReference type="Proteomes" id="UP000564644"/>
    </source>
</evidence>
<dbReference type="EMBL" id="JACJVO010000007">
    <property type="protein sequence ID" value="MBB6730350.1"/>
    <property type="molecule type" value="Genomic_DNA"/>
</dbReference>
<dbReference type="AlphaFoldDB" id="A0A7X0SKF8"/>
<feature type="transmembrane region" description="Helical" evidence="1">
    <location>
        <begin position="133"/>
        <end position="154"/>
    </location>
</feature>
<organism evidence="2 3">
    <name type="scientific">Cohnella zeiphila</name>
    <dbReference type="NCBI Taxonomy" id="2761120"/>
    <lineage>
        <taxon>Bacteria</taxon>
        <taxon>Bacillati</taxon>
        <taxon>Bacillota</taxon>
        <taxon>Bacilli</taxon>
        <taxon>Bacillales</taxon>
        <taxon>Paenibacillaceae</taxon>
        <taxon>Cohnella</taxon>
    </lineage>
</organism>
<proteinExistence type="predicted"/>
<dbReference type="PANTHER" id="PTHR40031:SF1">
    <property type="entry name" value="MEMBRANE-BOUND METAL-DEPENDENT HYDROLASE"/>
    <property type="match status" value="1"/>
</dbReference>
<evidence type="ECO:0000313" key="2">
    <source>
        <dbReference type="EMBL" id="MBB6730350.1"/>
    </source>
</evidence>
<feature type="transmembrane region" description="Helical" evidence="1">
    <location>
        <begin position="69"/>
        <end position="87"/>
    </location>
</feature>
<dbReference type="RefSeq" id="WP_185128020.1">
    <property type="nucleotide sequence ID" value="NZ_JACJVO010000007.1"/>
</dbReference>
<dbReference type="InterPro" id="IPR053170">
    <property type="entry name" value="Transcription_regulator"/>
</dbReference>
<dbReference type="PANTHER" id="PTHR40031">
    <property type="entry name" value="HYPOTHETICAL MEMBRANE SPANNING PROTEIN"/>
    <property type="match status" value="1"/>
</dbReference>
<sequence>MDTGSHLLFGATLAGLAHWIPSVQSDPSLSGAILCVALIGSHAPDFDVVFRFGGSDAYFRQHRRWSHSLPALALWALAIGPLTALAFGCWTQVWLLTAWTLLAVVLHVAFDLTNAYGVQCLLPFKRGWLHLDALCLTEPFLLIVHAGALIGWLAAGGSRAALLCGFAWGTTVMYALWRIGYHGLAVRRIKRRFRSWIAVHVLPDIRWFRWHYVVQTNKDFHMGQMDGRRLLPAATLPQEPVETAHACVGASRRVPHVQALLRFAKRAYFKWQAQPDGGYLVVWTDLRFWRERDWPFRAEVRLDGQLNVIEQKLGWHKKAWEPPYV</sequence>
<keyword evidence="2" id="KW-0378">Hydrolase</keyword>
<gene>
    <name evidence="2" type="ORF">H7C18_05505</name>
</gene>
<feature type="transmembrane region" description="Helical" evidence="1">
    <location>
        <begin position="160"/>
        <end position="181"/>
    </location>
</feature>